<dbReference type="EMBL" id="JAPFPW010000010">
    <property type="protein sequence ID" value="MCW7754310.1"/>
    <property type="molecule type" value="Genomic_DNA"/>
</dbReference>
<keyword evidence="4" id="KW-1185">Reference proteome</keyword>
<evidence type="ECO:0000313" key="3">
    <source>
        <dbReference type="EMBL" id="MCW7754310.1"/>
    </source>
</evidence>
<dbReference type="InterPro" id="IPR051311">
    <property type="entry name" value="DedA_domain"/>
</dbReference>
<reference evidence="3 4" key="1">
    <citation type="submission" date="2022-11" db="EMBL/GenBank/DDBJ databases">
        <title>Desulfobotulus tamanensis H1 sp. nov. - anaerobic, alkaliphilic, sulphate reducing bacterium isolated from terrestrial mud volcano.</title>
        <authorList>
            <person name="Frolova A."/>
            <person name="Merkel A.Y."/>
            <person name="Slobodkin A.I."/>
        </authorList>
    </citation>
    <scope>NUCLEOTIDE SEQUENCE [LARGE SCALE GENOMIC DNA]</scope>
    <source>
        <strain evidence="3 4">H1</strain>
    </source>
</reference>
<dbReference type="PANTHER" id="PTHR42709:SF4">
    <property type="entry name" value="INNER MEMBRANE PROTEIN YQAA"/>
    <property type="match status" value="1"/>
</dbReference>
<evidence type="ECO:0000259" key="2">
    <source>
        <dbReference type="Pfam" id="PF09335"/>
    </source>
</evidence>
<protein>
    <submittedName>
        <fullName evidence="3">DedA family protein</fullName>
    </submittedName>
</protein>
<keyword evidence="1" id="KW-0812">Transmembrane</keyword>
<name>A0ABT3NA23_9BACT</name>
<accession>A0ABT3NA23</accession>
<dbReference type="Proteomes" id="UP001209681">
    <property type="component" value="Unassembled WGS sequence"/>
</dbReference>
<organism evidence="3 4">
    <name type="scientific">Desulfobotulus pelophilus</name>
    <dbReference type="NCBI Taxonomy" id="2823377"/>
    <lineage>
        <taxon>Bacteria</taxon>
        <taxon>Pseudomonadati</taxon>
        <taxon>Thermodesulfobacteriota</taxon>
        <taxon>Desulfobacteria</taxon>
        <taxon>Desulfobacterales</taxon>
        <taxon>Desulfobacteraceae</taxon>
        <taxon>Desulfobotulus</taxon>
    </lineage>
</organism>
<evidence type="ECO:0000313" key="4">
    <source>
        <dbReference type="Proteomes" id="UP001209681"/>
    </source>
</evidence>
<proteinExistence type="predicted"/>
<dbReference type="PANTHER" id="PTHR42709">
    <property type="entry name" value="ALKALINE PHOSPHATASE LIKE PROTEIN"/>
    <property type="match status" value="1"/>
</dbReference>
<feature type="transmembrane region" description="Helical" evidence="1">
    <location>
        <begin position="92"/>
        <end position="114"/>
    </location>
</feature>
<feature type="domain" description="VTT" evidence="2">
    <location>
        <begin position="31"/>
        <end position="142"/>
    </location>
</feature>
<dbReference type="Pfam" id="PF09335">
    <property type="entry name" value="VTT_dom"/>
    <property type="match status" value="1"/>
</dbReference>
<gene>
    <name evidence="3" type="ORF">OOT00_09955</name>
</gene>
<feature type="transmembrane region" description="Helical" evidence="1">
    <location>
        <begin position="12"/>
        <end position="37"/>
    </location>
</feature>
<keyword evidence="1" id="KW-1133">Transmembrane helix</keyword>
<keyword evidence="1" id="KW-0472">Membrane</keyword>
<dbReference type="InterPro" id="IPR032816">
    <property type="entry name" value="VTT_dom"/>
</dbReference>
<feature type="transmembrane region" description="Helical" evidence="1">
    <location>
        <begin position="49"/>
        <end position="72"/>
    </location>
</feature>
<dbReference type="RefSeq" id="WP_265425226.1">
    <property type="nucleotide sequence ID" value="NZ_JAPFPW010000010.1"/>
</dbReference>
<evidence type="ECO:0000256" key="1">
    <source>
        <dbReference type="SAM" id="Phobius"/>
    </source>
</evidence>
<comment type="caution">
    <text evidence="3">The sequence shown here is derived from an EMBL/GenBank/DDBJ whole genome shotgun (WGS) entry which is preliminary data.</text>
</comment>
<sequence length="153" mass="16631">MNTLFSFSDELWLAGLFLSAFIAATLLPGASEVLLIAALLNGKDPVTSVFAATLGNVLGAVTTFYIGLWVGGNAGRYLGISDEKRQRSGEWISRYGSWVLIFSWVPVIGDPLVLAAGMLGMKTTRFLIFMTMGKAGRYLLVAWLTLGAEYLWL</sequence>
<feature type="transmembrane region" description="Helical" evidence="1">
    <location>
        <begin position="135"/>
        <end position="152"/>
    </location>
</feature>